<dbReference type="EMBL" id="JARGDH010000004">
    <property type="protein sequence ID" value="KAL0269937.1"/>
    <property type="molecule type" value="Genomic_DNA"/>
</dbReference>
<accession>A0AAW2HJL8</accession>
<keyword evidence="3" id="KW-0479">Metal-binding</keyword>
<dbReference type="InterPro" id="IPR036236">
    <property type="entry name" value="Znf_C2H2_sf"/>
</dbReference>
<keyword evidence="3" id="KW-0863">Zinc-finger</keyword>
<evidence type="ECO:0000256" key="1">
    <source>
        <dbReference type="ARBA" id="ARBA00004123"/>
    </source>
</evidence>
<evidence type="ECO:0000256" key="3">
    <source>
        <dbReference type="PROSITE-ProRule" id="PRU00042"/>
    </source>
</evidence>
<feature type="compositionally biased region" description="Basic and acidic residues" evidence="4">
    <location>
        <begin position="428"/>
        <end position="454"/>
    </location>
</feature>
<dbReference type="PANTHER" id="PTHR23110">
    <property type="entry name" value="BTB DOMAIN TRANSCRIPTION FACTOR"/>
    <property type="match status" value="1"/>
</dbReference>
<feature type="region of interest" description="Disordered" evidence="4">
    <location>
        <begin position="224"/>
        <end position="255"/>
    </location>
</feature>
<dbReference type="GO" id="GO:0003006">
    <property type="term" value="P:developmental process involved in reproduction"/>
    <property type="evidence" value="ECO:0007669"/>
    <property type="project" value="UniProtKB-ARBA"/>
</dbReference>
<feature type="region of interest" description="Disordered" evidence="4">
    <location>
        <begin position="123"/>
        <end position="142"/>
    </location>
</feature>
<keyword evidence="3" id="KW-0862">Zinc</keyword>
<keyword evidence="2" id="KW-0539">Nucleus</keyword>
<feature type="domain" description="BTB" evidence="5">
    <location>
        <begin position="33"/>
        <end position="99"/>
    </location>
</feature>
<protein>
    <submittedName>
        <fullName evidence="7">Uncharacterized protein</fullName>
    </submittedName>
</protein>
<dbReference type="SMART" id="SM00355">
    <property type="entry name" value="ZnF_C2H2"/>
    <property type="match status" value="2"/>
</dbReference>
<dbReference type="GO" id="GO:0048666">
    <property type="term" value="P:neuron development"/>
    <property type="evidence" value="ECO:0007669"/>
    <property type="project" value="UniProtKB-ARBA"/>
</dbReference>
<dbReference type="AlphaFoldDB" id="A0AAW2HJL8"/>
<dbReference type="Gene3D" id="3.30.160.60">
    <property type="entry name" value="Classic Zinc Finger"/>
    <property type="match status" value="1"/>
</dbReference>
<dbReference type="SMART" id="SM00225">
    <property type="entry name" value="BTB"/>
    <property type="match status" value="1"/>
</dbReference>
<gene>
    <name evidence="7" type="ORF">PYX00_007512</name>
</gene>
<dbReference type="GO" id="GO:0008270">
    <property type="term" value="F:zinc ion binding"/>
    <property type="evidence" value="ECO:0007669"/>
    <property type="project" value="UniProtKB-KW"/>
</dbReference>
<evidence type="ECO:0000259" key="6">
    <source>
        <dbReference type="PROSITE" id="PS50157"/>
    </source>
</evidence>
<name>A0AAW2HJL8_9NEOP</name>
<dbReference type="InterPro" id="IPR000210">
    <property type="entry name" value="BTB/POZ_dom"/>
</dbReference>
<comment type="caution">
    <text evidence="7">The sequence shown here is derived from an EMBL/GenBank/DDBJ whole genome shotgun (WGS) entry which is preliminary data.</text>
</comment>
<comment type="subcellular location">
    <subcellularLocation>
        <location evidence="1">Nucleus</location>
    </subcellularLocation>
</comment>
<dbReference type="Pfam" id="PF00651">
    <property type="entry name" value="BTB"/>
    <property type="match status" value="1"/>
</dbReference>
<dbReference type="Pfam" id="PF00096">
    <property type="entry name" value="zf-C2H2"/>
    <property type="match status" value="1"/>
</dbReference>
<dbReference type="PROSITE" id="PS50097">
    <property type="entry name" value="BTB"/>
    <property type="match status" value="1"/>
</dbReference>
<dbReference type="SUPFAM" id="SSF57667">
    <property type="entry name" value="beta-beta-alpha zinc fingers"/>
    <property type="match status" value="1"/>
</dbReference>
<dbReference type="PROSITE" id="PS50157">
    <property type="entry name" value="ZINC_FINGER_C2H2_2"/>
    <property type="match status" value="1"/>
</dbReference>
<feature type="compositionally biased region" description="Polar residues" evidence="4">
    <location>
        <begin position="242"/>
        <end position="255"/>
    </location>
</feature>
<reference evidence="7" key="1">
    <citation type="journal article" date="2024" name="Gigascience">
        <title>Chromosome-level genome of the poultry shaft louse Menopon gallinae provides insight into the host-switching and adaptive evolution of parasitic lice.</title>
        <authorList>
            <person name="Xu Y."/>
            <person name="Ma L."/>
            <person name="Liu S."/>
            <person name="Liang Y."/>
            <person name="Liu Q."/>
            <person name="He Z."/>
            <person name="Tian L."/>
            <person name="Duan Y."/>
            <person name="Cai W."/>
            <person name="Li H."/>
            <person name="Song F."/>
        </authorList>
    </citation>
    <scope>NUCLEOTIDE SEQUENCE</scope>
    <source>
        <strain evidence="7">Cailab_2023a</strain>
    </source>
</reference>
<dbReference type="InterPro" id="IPR011333">
    <property type="entry name" value="SKP1/BTB/POZ_sf"/>
</dbReference>
<dbReference type="GO" id="GO:0006357">
    <property type="term" value="P:regulation of transcription by RNA polymerase II"/>
    <property type="evidence" value="ECO:0007669"/>
    <property type="project" value="TreeGrafter"/>
</dbReference>
<dbReference type="InterPro" id="IPR051095">
    <property type="entry name" value="Dros_DevTransReg"/>
</dbReference>
<evidence type="ECO:0000256" key="4">
    <source>
        <dbReference type="SAM" id="MobiDB-lite"/>
    </source>
</evidence>
<dbReference type="PANTHER" id="PTHR23110:SF110">
    <property type="entry name" value="AGAP003189-PA"/>
    <property type="match status" value="1"/>
</dbReference>
<evidence type="ECO:0000256" key="2">
    <source>
        <dbReference type="ARBA" id="ARBA00023242"/>
    </source>
</evidence>
<sequence length="469" mass="52120">MGSDQQQFCLRWHNYQSSLLASLPQFLDGDDLTDVTLSADGRNIRAHRVVLSACSQYFREIFKELQPFQHPVIVLPGMKFRDLCALVTFMYSGEVNIYQEQLPGLLSMADTLHIRGLAEVNGTNEKTPSDFPVNRSTGASAAKRPKLNLNASPNNVFYNNSTNEDILFKSPFLQSEPKSYKDLNENNTKSMDYDIIKNLTHSYNNKKFTPFDDSTLKMMNNSSKGVKAGGGKGKPKKPSLKQIDSNMYTDPSQFSIPKKDSSLDLMYQMFSPNKKVEGFKFSGDQGENNEAQDLTKVRIKSESEINLENAETEMPCEVNYDADGNLAPTANVSVEMKSEMQSPSSDDSGGGTSAVETLKDPTNISKTTSTPSQSKVYATCYVCGKQLSNQYNLRVHLETHQNVQYACTVCTHVSRSRDALRKHVAYRHPAEGKEGGSKKGNRDSSKQIKVEEQQAHNTSFNIGQGGDAN</sequence>
<evidence type="ECO:0000313" key="7">
    <source>
        <dbReference type="EMBL" id="KAL0269937.1"/>
    </source>
</evidence>
<feature type="region of interest" description="Disordered" evidence="4">
    <location>
        <begin position="336"/>
        <end position="370"/>
    </location>
</feature>
<dbReference type="GO" id="GO:0005634">
    <property type="term" value="C:nucleus"/>
    <property type="evidence" value="ECO:0007669"/>
    <property type="project" value="UniProtKB-SubCell"/>
</dbReference>
<organism evidence="7">
    <name type="scientific">Menopon gallinae</name>
    <name type="common">poultry shaft louse</name>
    <dbReference type="NCBI Taxonomy" id="328185"/>
    <lineage>
        <taxon>Eukaryota</taxon>
        <taxon>Metazoa</taxon>
        <taxon>Ecdysozoa</taxon>
        <taxon>Arthropoda</taxon>
        <taxon>Hexapoda</taxon>
        <taxon>Insecta</taxon>
        <taxon>Pterygota</taxon>
        <taxon>Neoptera</taxon>
        <taxon>Paraneoptera</taxon>
        <taxon>Psocodea</taxon>
        <taxon>Troctomorpha</taxon>
        <taxon>Phthiraptera</taxon>
        <taxon>Amblycera</taxon>
        <taxon>Menoponidae</taxon>
        <taxon>Menopon</taxon>
    </lineage>
</organism>
<evidence type="ECO:0000259" key="5">
    <source>
        <dbReference type="PROSITE" id="PS50097"/>
    </source>
</evidence>
<dbReference type="PROSITE" id="PS00028">
    <property type="entry name" value="ZINC_FINGER_C2H2_1"/>
    <property type="match status" value="1"/>
</dbReference>
<dbReference type="GO" id="GO:0048513">
    <property type="term" value="P:animal organ development"/>
    <property type="evidence" value="ECO:0007669"/>
    <property type="project" value="UniProtKB-ARBA"/>
</dbReference>
<proteinExistence type="predicted"/>
<dbReference type="SUPFAM" id="SSF54695">
    <property type="entry name" value="POZ domain"/>
    <property type="match status" value="1"/>
</dbReference>
<dbReference type="Gene3D" id="3.30.710.10">
    <property type="entry name" value="Potassium Channel Kv1.1, Chain A"/>
    <property type="match status" value="1"/>
</dbReference>
<feature type="region of interest" description="Disordered" evidence="4">
    <location>
        <begin position="426"/>
        <end position="469"/>
    </location>
</feature>
<feature type="compositionally biased region" description="Polar residues" evidence="4">
    <location>
        <begin position="360"/>
        <end position="370"/>
    </location>
</feature>
<dbReference type="InterPro" id="IPR013087">
    <property type="entry name" value="Znf_C2H2_type"/>
</dbReference>
<feature type="domain" description="C2H2-type" evidence="6">
    <location>
        <begin position="378"/>
        <end position="405"/>
    </location>
</feature>
<dbReference type="CDD" id="cd18315">
    <property type="entry name" value="BTB_POZ_BAB-like"/>
    <property type="match status" value="1"/>
</dbReference>